<keyword evidence="2" id="KW-0732">Signal</keyword>
<dbReference type="Proteomes" id="UP000273500">
    <property type="component" value="Unassembled WGS sequence"/>
</dbReference>
<dbReference type="SUPFAM" id="SSF53474">
    <property type="entry name" value="alpha/beta-Hydrolases"/>
    <property type="match status" value="1"/>
</dbReference>
<dbReference type="Gene3D" id="3.40.50.1820">
    <property type="entry name" value="alpha/beta hydrolase"/>
    <property type="match status" value="1"/>
</dbReference>
<dbReference type="InterPro" id="IPR050300">
    <property type="entry name" value="GDXG_lipolytic_enzyme"/>
</dbReference>
<evidence type="ECO:0000256" key="2">
    <source>
        <dbReference type="SAM" id="SignalP"/>
    </source>
</evidence>
<dbReference type="InterPro" id="IPR029058">
    <property type="entry name" value="AB_hydrolase_fold"/>
</dbReference>
<sequence>MIRYWLPAKRACKPVLSALAGGLLLAAPARAQQPALPRDTSFTTYSAFVKARKQHPDISIARPPVPATIRSRVNVPYTEASSRPLLLDVFYPKARRHRPAPAVLLVHGGGWRSGHRSQHHAMAQQLAARGFVAVTAEYRLSPEAPYPAAVQDLKTALRWLRAHARPYGLDTTRVAIWGFSAGGQLAALAGTTNADPRYETGTTYRSRSSQVQAIVDVDGILAFTHPESGEGDDRKGLSAATQWLGGSREASPGLWEQASALSHIGPGTPPMLFINSGVARMHAGRDDVRRQLTALGIYSEEHTFPEAPHPFPLFNPWFAPTLEYTVQFLQRVFGRP</sequence>
<keyword evidence="5" id="KW-1185">Reference proteome</keyword>
<proteinExistence type="predicted"/>
<protein>
    <submittedName>
        <fullName evidence="4">Alpha/beta hydrolase</fullName>
    </submittedName>
</protein>
<evidence type="ECO:0000313" key="5">
    <source>
        <dbReference type="Proteomes" id="UP000273500"/>
    </source>
</evidence>
<keyword evidence="1 4" id="KW-0378">Hydrolase</keyword>
<accession>A0A3R9MJW8</accession>
<dbReference type="AlphaFoldDB" id="A0A3R9MJW8"/>
<gene>
    <name evidence="4" type="ORF">EI291_20715</name>
</gene>
<dbReference type="PANTHER" id="PTHR48081:SF13">
    <property type="entry name" value="ALPHA_BETA HYDROLASE"/>
    <property type="match status" value="1"/>
</dbReference>
<evidence type="ECO:0000259" key="3">
    <source>
        <dbReference type="Pfam" id="PF20434"/>
    </source>
</evidence>
<dbReference type="OrthoDB" id="9777975at2"/>
<dbReference type="RefSeq" id="WP_125424192.1">
    <property type="nucleotide sequence ID" value="NZ_RWIT01000019.1"/>
</dbReference>
<dbReference type="Pfam" id="PF20434">
    <property type="entry name" value="BD-FAE"/>
    <property type="match status" value="1"/>
</dbReference>
<feature type="signal peptide" evidence="2">
    <location>
        <begin position="1"/>
        <end position="31"/>
    </location>
</feature>
<comment type="caution">
    <text evidence="4">The sequence shown here is derived from an EMBL/GenBank/DDBJ whole genome shotgun (WGS) entry which is preliminary data.</text>
</comment>
<dbReference type="EMBL" id="RWIT01000019">
    <property type="protein sequence ID" value="RSK44021.1"/>
    <property type="molecule type" value="Genomic_DNA"/>
</dbReference>
<feature type="chain" id="PRO_5018662851" evidence="2">
    <location>
        <begin position="32"/>
        <end position="336"/>
    </location>
</feature>
<dbReference type="InterPro" id="IPR049492">
    <property type="entry name" value="BD-FAE-like_dom"/>
</dbReference>
<feature type="domain" description="BD-FAE-like" evidence="3">
    <location>
        <begin position="87"/>
        <end position="275"/>
    </location>
</feature>
<reference evidence="4 5" key="1">
    <citation type="submission" date="2018-12" db="EMBL/GenBank/DDBJ databases">
        <authorList>
            <person name="Feng G."/>
            <person name="Zhu H."/>
        </authorList>
    </citation>
    <scope>NUCLEOTIDE SEQUENCE [LARGE SCALE GENOMIC DNA]</scope>
    <source>
        <strain evidence="4 5">KCTC 12533</strain>
    </source>
</reference>
<dbReference type="PANTHER" id="PTHR48081">
    <property type="entry name" value="AB HYDROLASE SUPERFAMILY PROTEIN C4A8.06C"/>
    <property type="match status" value="1"/>
</dbReference>
<evidence type="ECO:0000256" key="1">
    <source>
        <dbReference type="ARBA" id="ARBA00022801"/>
    </source>
</evidence>
<organism evidence="4 5">
    <name type="scientific">Hymenobacter rigui</name>
    <dbReference type="NCBI Taxonomy" id="334424"/>
    <lineage>
        <taxon>Bacteria</taxon>
        <taxon>Pseudomonadati</taxon>
        <taxon>Bacteroidota</taxon>
        <taxon>Cytophagia</taxon>
        <taxon>Cytophagales</taxon>
        <taxon>Hymenobacteraceae</taxon>
        <taxon>Hymenobacter</taxon>
    </lineage>
</organism>
<dbReference type="GO" id="GO:0016787">
    <property type="term" value="F:hydrolase activity"/>
    <property type="evidence" value="ECO:0007669"/>
    <property type="project" value="UniProtKB-KW"/>
</dbReference>
<evidence type="ECO:0000313" key="4">
    <source>
        <dbReference type="EMBL" id="RSK44021.1"/>
    </source>
</evidence>
<name>A0A3R9MJW8_9BACT</name>